<evidence type="ECO:0000313" key="2">
    <source>
        <dbReference type="EMBL" id="HET46660.1"/>
    </source>
</evidence>
<dbReference type="EMBL" id="DSHW01000207">
    <property type="protein sequence ID" value="HEQ88317.1"/>
    <property type="molecule type" value="Genomic_DNA"/>
</dbReference>
<reference evidence="2" key="1">
    <citation type="journal article" date="2020" name="mSystems">
        <title>Genome- and Community-Level Interaction Insights into Carbon Utilization and Element Cycling Functions of Hydrothermarchaeota in Hydrothermal Sediment.</title>
        <authorList>
            <person name="Zhou Z."/>
            <person name="Liu Y."/>
            <person name="Xu W."/>
            <person name="Pan J."/>
            <person name="Luo Z.H."/>
            <person name="Li M."/>
        </authorList>
    </citation>
    <scope>NUCLEOTIDE SEQUENCE [LARGE SCALE GENOMIC DNA]</scope>
    <source>
        <strain evidence="1">SpSt-186</strain>
        <strain evidence="2">SpSt-299</strain>
    </source>
</reference>
<proteinExistence type="predicted"/>
<sequence length="135" mass="15118">MTRGQFGSASDSVRSTSEYRSFIAGGEWKPWSKLSLSAQVAYTRGSESMDQIVFSVPEEVLARLIDSNYDLTEAHTYSNLDSKRWDVNFTALTRISQGLEGLLSYSYVDFNDVTPYLADLSGKLNAVQVALRWTL</sequence>
<comment type="caution">
    <text evidence="2">The sequence shown here is derived from an EMBL/GenBank/DDBJ whole genome shotgun (WGS) entry which is preliminary data.</text>
</comment>
<organism evidence="2">
    <name type="scientific">Thermoanaerobaculum aquaticum</name>
    <dbReference type="NCBI Taxonomy" id="1312852"/>
    <lineage>
        <taxon>Bacteria</taxon>
        <taxon>Pseudomonadati</taxon>
        <taxon>Acidobacteriota</taxon>
        <taxon>Thermoanaerobaculia</taxon>
        <taxon>Thermoanaerobaculales</taxon>
        <taxon>Thermoanaerobaculaceae</taxon>
        <taxon>Thermoanaerobaculum</taxon>
    </lineage>
</organism>
<dbReference type="AlphaFoldDB" id="A0A7C2NTI5"/>
<name>A0A7C2NTI5_9BACT</name>
<accession>A0A7C2NTI5</accession>
<evidence type="ECO:0008006" key="3">
    <source>
        <dbReference type="Google" id="ProtNLM"/>
    </source>
</evidence>
<protein>
    <recommendedName>
        <fullName evidence="3">TonB-dependent receptor</fullName>
    </recommendedName>
</protein>
<evidence type="ECO:0000313" key="1">
    <source>
        <dbReference type="EMBL" id="HEQ88317.1"/>
    </source>
</evidence>
<dbReference type="EMBL" id="DSMR01000041">
    <property type="protein sequence ID" value="HET46660.1"/>
    <property type="molecule type" value="Genomic_DNA"/>
</dbReference>
<gene>
    <name evidence="1" type="ORF">ENP06_02770</name>
    <name evidence="2" type="ORF">ENQ31_00625</name>
</gene>